<sequence length="851" mass="93090">IVDSQIRNKTISEHDQYQGISIELTGELTITDTTITEQLDSGIDRGDFIEEIESGLPFSNKVGVLGFTEGLSETDPISIRAKSSRITGGGVYSVNLVPSDKLFDPTKSSNIEMEVDAFEINHGTLENLTKFDNAVHTETITLEKTTGVIKPKEFPYPAVESVEVYLEGNRVFEGVDYTLRYSNRGKLLFVNFLEKLPKGSSLELVTRPKLAVLPTDISLRVAGETKMGSGSLLKASHIDIDTGELLMDNSRVEGGHSIGINSAGLLSMDNESLMRSDYVEQGAISLASSDFLVRGNSRLSGSSKIEVEAKNKALIQDESSLVVGWEGAPVISDERFLFFWDSETGEVIDGNGELYPDKFKESSLVAPYMANIYQVPESMFVVFNINQPFDYKTIPHIHISANEAVVEDVVFDSRTGENPSALRIDSVDAIRLSGSSEINRFAQAEFTADTVEMLKGVGYHSAKDAQGVPTGVLIIRSGSLTDLRGQSLDGSVIAYSDNDIQVTDTGIDGYMIKLDAEGDLTVGTGELGISPFLWARARVNLYGDNVHIKRTGIKSSMDVGIFGSNKIKIDGPTRIEAENLLGILTLKIEAPEVYLNEGTEIEANASRAYWDNQTGKIEITGKNLLKIKGARLELNSWQLDSETPNIELRGREITVDKSEITMFAYYNNVDNWEEMYSQQHTTLSGRKLILIEADESVSLINDSVIYMNSGDIKINAGDITIDDSKIVNKNVRPNASKAAGLISLGAKRNITLTDSNIYGQTLSKFKRMQVNLEGVQLDSSNSLVAIFDERKGRSGSIDLDFRKSINLESSQIVSMGDARLTADTNGNDINVKSKDLTMKDSLIKVGVDGNG</sequence>
<dbReference type="EMBL" id="UINC01021963">
    <property type="protein sequence ID" value="SVA90623.1"/>
    <property type="molecule type" value="Genomic_DNA"/>
</dbReference>
<gene>
    <name evidence="1" type="ORF">METZ01_LOCUS143477</name>
</gene>
<reference evidence="1" key="1">
    <citation type="submission" date="2018-05" db="EMBL/GenBank/DDBJ databases">
        <authorList>
            <person name="Lanie J.A."/>
            <person name="Ng W.-L."/>
            <person name="Kazmierczak K.M."/>
            <person name="Andrzejewski T.M."/>
            <person name="Davidsen T.M."/>
            <person name="Wayne K.J."/>
            <person name="Tettelin H."/>
            <person name="Glass J.I."/>
            <person name="Rusch D."/>
            <person name="Podicherti R."/>
            <person name="Tsui H.-C.T."/>
            <person name="Winkler M.E."/>
        </authorList>
    </citation>
    <scope>NUCLEOTIDE SEQUENCE</scope>
</reference>
<organism evidence="1">
    <name type="scientific">marine metagenome</name>
    <dbReference type="NCBI Taxonomy" id="408172"/>
    <lineage>
        <taxon>unclassified sequences</taxon>
        <taxon>metagenomes</taxon>
        <taxon>ecological metagenomes</taxon>
    </lineage>
</organism>
<accession>A0A381ZPF8</accession>
<proteinExistence type="predicted"/>
<protein>
    <submittedName>
        <fullName evidence="1">Uncharacterized protein</fullName>
    </submittedName>
</protein>
<feature type="non-terminal residue" evidence="1">
    <location>
        <position position="1"/>
    </location>
</feature>
<evidence type="ECO:0000313" key="1">
    <source>
        <dbReference type="EMBL" id="SVA90623.1"/>
    </source>
</evidence>
<dbReference type="AlphaFoldDB" id="A0A381ZPF8"/>
<feature type="non-terminal residue" evidence="1">
    <location>
        <position position="851"/>
    </location>
</feature>
<name>A0A381ZPF8_9ZZZZ</name>